<organism evidence="1 2">
    <name type="scientific">Clostridium botulinum C/D str. DC5</name>
    <dbReference type="NCBI Taxonomy" id="1443128"/>
    <lineage>
        <taxon>Bacteria</taxon>
        <taxon>Bacillati</taxon>
        <taxon>Bacillota</taxon>
        <taxon>Clostridia</taxon>
        <taxon>Eubacteriales</taxon>
        <taxon>Clostridiaceae</taxon>
        <taxon>Clostridium</taxon>
    </lineage>
</organism>
<evidence type="ECO:0000313" key="2">
    <source>
        <dbReference type="Proteomes" id="UP000030014"/>
    </source>
</evidence>
<reference evidence="1 2" key="1">
    <citation type="submission" date="2014-01" db="EMBL/GenBank/DDBJ databases">
        <title>Plasmidome dynamics in the species complex Clostridium novyi sensu lato converts strains of independent lineages into distinctly different pathogens.</title>
        <authorList>
            <person name="Skarin H."/>
            <person name="Segerman B."/>
        </authorList>
    </citation>
    <scope>NUCLEOTIDE SEQUENCE [LARGE SCALE GENOMIC DNA]</scope>
    <source>
        <strain evidence="1 2">DC5</strain>
    </source>
</reference>
<comment type="caution">
    <text evidence="1">The sequence shown here is derived from an EMBL/GenBank/DDBJ whole genome shotgun (WGS) entry which is preliminary data.</text>
</comment>
<evidence type="ECO:0000313" key="1">
    <source>
        <dbReference type="EMBL" id="KGM93351.1"/>
    </source>
</evidence>
<accession>A0A0A0HZ43</accession>
<dbReference type="AlphaFoldDB" id="A0A0A0HZ43"/>
<gene>
    <name evidence="1" type="ORF">Z955_15370</name>
</gene>
<name>A0A0A0HZ43_CLOBO</name>
<dbReference type="EMBL" id="JDRY01000170">
    <property type="protein sequence ID" value="KGM93351.1"/>
    <property type="molecule type" value="Genomic_DNA"/>
</dbReference>
<proteinExistence type="predicted"/>
<dbReference type="Proteomes" id="UP000030014">
    <property type="component" value="Unassembled WGS sequence"/>
</dbReference>
<dbReference type="RefSeq" id="WP_039260165.1">
    <property type="nucleotide sequence ID" value="NZ_JDRY01000170.1"/>
</dbReference>
<protein>
    <submittedName>
        <fullName evidence="1">Uncharacterized protein</fullName>
    </submittedName>
</protein>
<sequence length="151" mass="18127">MEYKKNNTPEIKSKQKTNNTIVDKYLNKRTLAMKTFLVIDELSNCLFEEYLLDDSSLGESIIALYKLRNYLLENNLRGDVNVKAIEQAYKSKQYTKLKMLMEEKFLQLFTPEEFNLFIEIFKYNKWSWFELLNKFNIRKCNVFTIIQCSPM</sequence>